<gene>
    <name evidence="2" type="ORF">ACFPZ3_02215</name>
</gene>
<organism evidence="2 3">
    <name type="scientific">Nonomuraea insulae</name>
    <dbReference type="NCBI Taxonomy" id="1616787"/>
    <lineage>
        <taxon>Bacteria</taxon>
        <taxon>Bacillati</taxon>
        <taxon>Actinomycetota</taxon>
        <taxon>Actinomycetes</taxon>
        <taxon>Streptosporangiales</taxon>
        <taxon>Streptosporangiaceae</taxon>
        <taxon>Nonomuraea</taxon>
    </lineage>
</organism>
<accession>A0ABW1CCL1</accession>
<dbReference type="Pfam" id="PF00296">
    <property type="entry name" value="Bac_luciferase"/>
    <property type="match status" value="1"/>
</dbReference>
<dbReference type="InterPro" id="IPR050564">
    <property type="entry name" value="F420-G6PD/mer"/>
</dbReference>
<protein>
    <submittedName>
        <fullName evidence="2">TIGR03564 family F420-dependent LLM class oxidoreductase</fullName>
        <ecNumber evidence="2">1.-.-.-</ecNumber>
    </submittedName>
</protein>
<evidence type="ECO:0000313" key="3">
    <source>
        <dbReference type="Proteomes" id="UP001596058"/>
    </source>
</evidence>
<dbReference type="SUPFAM" id="SSF51679">
    <property type="entry name" value="Bacterial luciferase-like"/>
    <property type="match status" value="1"/>
</dbReference>
<dbReference type="Proteomes" id="UP001596058">
    <property type="component" value="Unassembled WGS sequence"/>
</dbReference>
<feature type="domain" description="Luciferase-like" evidence="1">
    <location>
        <begin position="13"/>
        <end position="277"/>
    </location>
</feature>
<name>A0ABW1CCL1_9ACTN</name>
<dbReference type="InterPro" id="IPR036661">
    <property type="entry name" value="Luciferase-like_sf"/>
</dbReference>
<evidence type="ECO:0000313" key="2">
    <source>
        <dbReference type="EMBL" id="MFC5822660.1"/>
    </source>
</evidence>
<sequence>MRIGLAVGDLRGPATAEELARQVRSAAERGLSSVWASQAFGWDALTALAVAGVQVPQIELGTAVVPVPQRHPLVLAGQALSVQAATGNRLTLGIGAGISMMVTDMYGLPADRPAARMREYLSILRPLLRGEAVSHQGETLTAVGQVGVATATPPPVLLAALAPAMLRLAGELADGTVTWMTGPRTLADHIVPSITKAAEAAGRPSPRLVAGLLVSVTDDEHGVRGRIAEQFGLAGQVPEYRAVLDRERAAGPQDVVIAGDETQVERQLRRLRDAGVTDFFAAPFGSPAEQDRTIEVIAALARTTRSRHGRRGTYGAR</sequence>
<keyword evidence="3" id="KW-1185">Reference proteome</keyword>
<keyword evidence="2" id="KW-0560">Oxidoreductase</keyword>
<dbReference type="InterPro" id="IPR011251">
    <property type="entry name" value="Luciferase-like_dom"/>
</dbReference>
<proteinExistence type="predicted"/>
<dbReference type="EMBL" id="JBHSPA010000005">
    <property type="protein sequence ID" value="MFC5822660.1"/>
    <property type="molecule type" value="Genomic_DNA"/>
</dbReference>
<dbReference type="EC" id="1.-.-.-" evidence="2"/>
<dbReference type="Gene3D" id="3.20.20.30">
    <property type="entry name" value="Luciferase-like domain"/>
    <property type="match status" value="1"/>
</dbReference>
<reference evidence="3" key="1">
    <citation type="journal article" date="2019" name="Int. J. Syst. Evol. Microbiol.">
        <title>The Global Catalogue of Microorganisms (GCM) 10K type strain sequencing project: providing services to taxonomists for standard genome sequencing and annotation.</title>
        <authorList>
            <consortium name="The Broad Institute Genomics Platform"/>
            <consortium name="The Broad Institute Genome Sequencing Center for Infectious Disease"/>
            <person name="Wu L."/>
            <person name="Ma J."/>
        </authorList>
    </citation>
    <scope>NUCLEOTIDE SEQUENCE [LARGE SCALE GENOMIC DNA]</scope>
    <source>
        <strain evidence="3">CCUG 53903</strain>
    </source>
</reference>
<dbReference type="PANTHER" id="PTHR43244:SF2">
    <property type="entry name" value="CONSERVED HYPOTHETICAL ALANINE AND PROLINE-RICH PROTEIN"/>
    <property type="match status" value="1"/>
</dbReference>
<dbReference type="GO" id="GO:0016491">
    <property type="term" value="F:oxidoreductase activity"/>
    <property type="evidence" value="ECO:0007669"/>
    <property type="project" value="UniProtKB-KW"/>
</dbReference>
<dbReference type="RefSeq" id="WP_379512211.1">
    <property type="nucleotide sequence ID" value="NZ_JBHSPA010000005.1"/>
</dbReference>
<dbReference type="NCBIfam" id="TIGR03564">
    <property type="entry name" value="F420_MSMEG_4879"/>
    <property type="match status" value="1"/>
</dbReference>
<dbReference type="PANTHER" id="PTHR43244">
    <property type="match status" value="1"/>
</dbReference>
<dbReference type="InterPro" id="IPR019910">
    <property type="entry name" value="Lucif-like_OxRdtase_MSMEG_4879"/>
</dbReference>
<evidence type="ECO:0000259" key="1">
    <source>
        <dbReference type="Pfam" id="PF00296"/>
    </source>
</evidence>
<dbReference type="CDD" id="cd01097">
    <property type="entry name" value="Tetrahydromethanopterin_reductase"/>
    <property type="match status" value="1"/>
</dbReference>
<comment type="caution">
    <text evidence="2">The sequence shown here is derived from an EMBL/GenBank/DDBJ whole genome shotgun (WGS) entry which is preliminary data.</text>
</comment>